<name>A0ABV5U6Z2_9PSEU</name>
<organism evidence="5 6">
    <name type="scientific">Amycolatopsis plumensis</name>
    <dbReference type="NCBI Taxonomy" id="236508"/>
    <lineage>
        <taxon>Bacteria</taxon>
        <taxon>Bacillati</taxon>
        <taxon>Actinomycetota</taxon>
        <taxon>Actinomycetes</taxon>
        <taxon>Pseudonocardiales</taxon>
        <taxon>Pseudonocardiaceae</taxon>
        <taxon>Amycolatopsis</taxon>
    </lineage>
</organism>
<feature type="domain" description="ATPase PglY C-terminal" evidence="4">
    <location>
        <begin position="988"/>
        <end position="1165"/>
    </location>
</feature>
<feature type="region of interest" description="Disordered" evidence="1">
    <location>
        <begin position="1164"/>
        <end position="1201"/>
    </location>
</feature>
<dbReference type="Pfam" id="PF26381">
    <property type="entry name" value="BREX_PglY_5th"/>
    <property type="match status" value="1"/>
</dbReference>
<dbReference type="RefSeq" id="WP_378197394.1">
    <property type="nucleotide sequence ID" value="NZ_JBHMBK010000017.1"/>
</dbReference>
<evidence type="ECO:0000313" key="5">
    <source>
        <dbReference type="EMBL" id="MFB9687124.1"/>
    </source>
</evidence>
<feature type="domain" description="DUF6079" evidence="2">
    <location>
        <begin position="32"/>
        <end position="96"/>
    </location>
</feature>
<evidence type="ECO:0000259" key="4">
    <source>
        <dbReference type="Pfam" id="PF26382"/>
    </source>
</evidence>
<dbReference type="EMBL" id="JBHMBK010000017">
    <property type="protein sequence ID" value="MFB9687124.1"/>
    <property type="molecule type" value="Genomic_DNA"/>
</dbReference>
<feature type="compositionally biased region" description="Pro residues" evidence="1">
    <location>
        <begin position="1169"/>
        <end position="1183"/>
    </location>
</feature>
<evidence type="ECO:0000259" key="2">
    <source>
        <dbReference type="Pfam" id="PF19557"/>
    </source>
</evidence>
<gene>
    <name evidence="5" type="ORF">ACFFTO_23330</name>
</gene>
<dbReference type="Proteomes" id="UP001589535">
    <property type="component" value="Unassembled WGS sequence"/>
</dbReference>
<proteinExistence type="predicted"/>
<sequence>MAEEVYLRDVLDIPEEVNQGDFKIDLSKGFTTTDKLVDNYVVTDQLRGAFTQALALLRVAVRDGESHAAYLHGSYGSGKSHFMTVLHAVLNGNEKAREKPALRKIIDEHDEWLAGRKFLMVPFHLIGSTDLDAAILGGYVKHVRDTLPGKPTPPVFQADAMLDDARKLRESVGDTKFAELLGTEGSARETGDPDDLEPLEALPGAWSTQELDEAFDAPARDPRRDALVSALLSGPMGSYSRGALGDKDAYLPLENGLSVISRHAKQLGYDGIVLFLDELILWLQGYLSRRDFVNVQVSKLVKLIESGDSDRPVPIISFISRQRDLGTLVGSDVMGADVSNLEQQVRYLAERFDTINLEDRNLPAIVKERVLKPRKGMESKLEAAFAHIESTNSSVKDALLDANGATNADWADFRAVYPISPALLNVLVALSGALQRERTGLKLLQDILHRRRDELKLGELIPLGDLWDVLAVGATEAFTNKLRAQADAAKRFHRKARRYLENKYGSTTDPRFIGDERLIKTLLLASLAPEVPALTRLTGQRLAALNHGSIVSRTAPAGDVATSRLNDLKTEFGELRSDGEEKPVFSLHLSDLDIEPLLDNALDADNTPNRRKWLCKHLWAAMGVDQNADGAIAEREIIWRGSRRKAEFVFGNVRDPMSLPDFQFRPSLDGVIRFVVDYPFDDAGHSPRQDAERVDFLKQHGHDHLTLVWLPAFWSEQRGIQLGRLLKIEYLLERGRLESAAGHRSAEDRIRIRTQLEVHRDSLTSSLTSVLSQLYGLSGGDEVNLKDPEDERAKILTLFPQHTPRLRVGAPFEYNVLELADDLFSAKYPKHPNFDPKKDRKAVTVHELRNALNWMTKAAEQGGRVELEKNQLAPVSKIVHPLGLGEVHEGPLTLSYEWRTRIEQHAAKKQVAGDYSVDEIRRWLEELQYTGLEKPVANLIIAGYALFADRAWVRDTMPQEAPDIGNIGPGWALRAQELPTEEEYTAARTRAGAILGVSAPAARFTRNITKLASGVAQQVQEYLSPVHGLHESLKTHASELGLESTSPRVLATRTAADLLSDLSGITDQTRLIKRLAALPTPDGDEVLARTITSAQDVLSALDKVEWKLLQTIRPYLSRSDGIRDRTERLFGDIAETARADEKTRQLGTMLRRFPPIAFEIIQDATDAGPKPPKPNPEPKPAPPHASAQTRRMTADASPVQLAETMEDVHRSVSKFVEAHPGREIEISWRVVDGKA</sequence>
<dbReference type="Pfam" id="PF19557">
    <property type="entry name" value="DUF6079_1st"/>
    <property type="match status" value="1"/>
</dbReference>
<protein>
    <submittedName>
        <fullName evidence="5">DUF6079 family protein</fullName>
    </submittedName>
</protein>
<dbReference type="InterPro" id="IPR058747">
    <property type="entry name" value="PglY_C"/>
</dbReference>
<evidence type="ECO:0000313" key="6">
    <source>
        <dbReference type="Proteomes" id="UP001589535"/>
    </source>
</evidence>
<evidence type="ECO:0000259" key="3">
    <source>
        <dbReference type="Pfam" id="PF26381"/>
    </source>
</evidence>
<feature type="domain" description="ATPase PglY 5th" evidence="3">
    <location>
        <begin position="847"/>
        <end position="945"/>
    </location>
</feature>
<accession>A0ABV5U6Z2</accession>
<dbReference type="Pfam" id="PF26382">
    <property type="entry name" value="BREX_PglY_6th"/>
    <property type="match status" value="1"/>
</dbReference>
<reference evidence="5 6" key="1">
    <citation type="submission" date="2024-09" db="EMBL/GenBank/DDBJ databases">
        <authorList>
            <person name="Sun Q."/>
            <person name="Mori K."/>
        </authorList>
    </citation>
    <scope>NUCLEOTIDE SEQUENCE [LARGE SCALE GENOMIC DNA]</scope>
    <source>
        <strain evidence="5 6">JCM 13852</strain>
    </source>
</reference>
<dbReference type="InterPro" id="IPR045725">
    <property type="entry name" value="DUF6079_N"/>
</dbReference>
<comment type="caution">
    <text evidence="5">The sequence shown here is derived from an EMBL/GenBank/DDBJ whole genome shotgun (WGS) entry which is preliminary data.</text>
</comment>
<dbReference type="InterPro" id="IPR058748">
    <property type="entry name" value="PglY_5th"/>
</dbReference>
<keyword evidence="6" id="KW-1185">Reference proteome</keyword>
<evidence type="ECO:0000256" key="1">
    <source>
        <dbReference type="SAM" id="MobiDB-lite"/>
    </source>
</evidence>